<name>A0ABS8WE27_9GAMM</name>
<dbReference type="EMBL" id="JAIMJA010000039">
    <property type="protein sequence ID" value="MCE2597299.1"/>
    <property type="molecule type" value="Genomic_DNA"/>
</dbReference>
<feature type="compositionally biased region" description="Low complexity" evidence="1">
    <location>
        <begin position="563"/>
        <end position="572"/>
    </location>
</feature>
<dbReference type="NCBIfam" id="TIGR03743">
    <property type="entry name" value="SXT_TraD"/>
    <property type="match status" value="1"/>
</dbReference>
<sequence>MANAAEKLHPGYVENLYRPIYELDAGHISLIAAGVMIAVGGMELSVSTGLAAGAGANAIRRYAQAMPMLRKQLRLFKNKMNLVSPVQLRKMNRAVATQNGKIEMGKGQIYLGEGFEWDTVCAQRAYQILDLSSDQQEIRLPWMLRPFQYYWRKEARKLGGRTWIQGMSEEKRIMANEDCWYGHTLITGNVGTGKTTLQKLLSLGAIHMGHIVIILDPKSDKSWRKSIKDEMAALGRENQFFEFDVSQPETSVYINPVENYQRITEVPDRIKNIFASTEYEDAFSNFGWQAVYQVCLALTYTNETLSLVKIYDGLTNGKFKLCERALERFFIEHIGPDWRVTRNGQLSKFKGNELERLMAYYESLVNAGEIERHETVTGIVQQVVHDQAHYSKMMAGLLPTFSNLCAEPLKTLLSSTDSDHKAQVNFGSLLESGGVLYVSSDAVSDMTTAGNISKLLLGSIVSEAARRYNYEQDDPRNVSLFIDEAHSSINDPLINLLATARGANFLLYIATQTVADLIAKSSPATAERILGLCNNFISMRVNDVTTKEAVSSNFGETNIKSTTISSQSQSSSATGLTEYSSGYGERVEKNREATFPQELLGDLPKLQFIARLSDGRKIKGRLGVITGEAA</sequence>
<protein>
    <submittedName>
        <fullName evidence="3">Conjugative transfer system coupling protein TraD</fullName>
    </submittedName>
</protein>
<keyword evidence="4" id="KW-1185">Reference proteome</keyword>
<gene>
    <name evidence="3" type="primary">traD</name>
    <name evidence="3" type="ORF">K6Y31_21230</name>
</gene>
<comment type="caution">
    <text evidence="3">The sequence shown here is derived from an EMBL/GenBank/DDBJ whole genome shotgun (WGS) entry which is preliminary data.</text>
</comment>
<dbReference type="InterPro" id="IPR027417">
    <property type="entry name" value="P-loop_NTPase"/>
</dbReference>
<dbReference type="InterPro" id="IPR051162">
    <property type="entry name" value="T4SS_component"/>
</dbReference>
<dbReference type="Pfam" id="PF12696">
    <property type="entry name" value="TraG-D_C"/>
    <property type="match status" value="1"/>
</dbReference>
<dbReference type="Proteomes" id="UP001201273">
    <property type="component" value="Unassembled WGS sequence"/>
</dbReference>
<dbReference type="InterPro" id="IPR032689">
    <property type="entry name" value="TraG-D_C"/>
</dbReference>
<dbReference type="PANTHER" id="PTHR30121:SF6">
    <property type="entry name" value="SLR6007 PROTEIN"/>
    <property type="match status" value="1"/>
</dbReference>
<accession>A0ABS8WE27</accession>
<dbReference type="CDD" id="cd01127">
    <property type="entry name" value="TrwB_TraG_TraD_VirD4"/>
    <property type="match status" value="1"/>
</dbReference>
<dbReference type="Gene3D" id="3.40.50.300">
    <property type="entry name" value="P-loop containing nucleotide triphosphate hydrolases"/>
    <property type="match status" value="2"/>
</dbReference>
<dbReference type="SUPFAM" id="SSF52540">
    <property type="entry name" value="P-loop containing nucleoside triphosphate hydrolases"/>
    <property type="match status" value="1"/>
</dbReference>
<dbReference type="RefSeq" id="WP_233055052.1">
    <property type="nucleotide sequence ID" value="NZ_JAIMJA010000039.1"/>
</dbReference>
<reference evidence="3 4" key="1">
    <citation type="journal article" date="2022" name="Environ. Microbiol. Rep.">
        <title>Eco-phylogenetic analyses reveal divergent evolution of vitamin B12 metabolism in the marine bacterial family 'Psychromonadaceae'.</title>
        <authorList>
            <person name="Jin X."/>
            <person name="Yang Y."/>
            <person name="Cao H."/>
            <person name="Gao B."/>
            <person name="Zhao Z."/>
        </authorList>
    </citation>
    <scope>NUCLEOTIDE SEQUENCE [LARGE SCALE GENOMIC DNA]</scope>
    <source>
        <strain evidence="3 4">MKS20</strain>
    </source>
</reference>
<dbReference type="PANTHER" id="PTHR30121">
    <property type="entry name" value="UNCHARACTERIZED PROTEIN YJGR-RELATED"/>
    <property type="match status" value="1"/>
</dbReference>
<proteinExistence type="predicted"/>
<organism evidence="3 4">
    <name type="scientific">Motilimonas cestriensis</name>
    <dbReference type="NCBI Taxonomy" id="2742685"/>
    <lineage>
        <taxon>Bacteria</taxon>
        <taxon>Pseudomonadati</taxon>
        <taxon>Pseudomonadota</taxon>
        <taxon>Gammaproteobacteria</taxon>
        <taxon>Alteromonadales</taxon>
        <taxon>Alteromonadales genera incertae sedis</taxon>
        <taxon>Motilimonas</taxon>
    </lineage>
</organism>
<feature type="domain" description="TraD/TraG TraM recognition site" evidence="2">
    <location>
        <begin position="478"/>
        <end position="580"/>
    </location>
</feature>
<evidence type="ECO:0000256" key="1">
    <source>
        <dbReference type="SAM" id="MobiDB-lite"/>
    </source>
</evidence>
<feature type="region of interest" description="Disordered" evidence="1">
    <location>
        <begin position="563"/>
        <end position="583"/>
    </location>
</feature>
<evidence type="ECO:0000313" key="3">
    <source>
        <dbReference type="EMBL" id="MCE2597299.1"/>
    </source>
</evidence>
<evidence type="ECO:0000259" key="2">
    <source>
        <dbReference type="Pfam" id="PF12696"/>
    </source>
</evidence>
<dbReference type="InterPro" id="IPR022458">
    <property type="entry name" value="Conjugative_coupling_TraG/TraD"/>
</dbReference>
<evidence type="ECO:0000313" key="4">
    <source>
        <dbReference type="Proteomes" id="UP001201273"/>
    </source>
</evidence>